<protein>
    <submittedName>
        <fullName evidence="1">Uncharacterized protein</fullName>
    </submittedName>
</protein>
<name>A0A397V8Y9_9GLOM</name>
<evidence type="ECO:0000313" key="2">
    <source>
        <dbReference type="Proteomes" id="UP000266673"/>
    </source>
</evidence>
<proteinExistence type="predicted"/>
<sequence length="177" mass="20427">MPIVQEICKEFIEDFRRCDKKMKPKLTHNKTWKESEETTSRVVKEILSVLKNIWNNPAFGPEVARTLNEGMYQSTVIVPLIQVALKTLPVGDSFFISTSEKQSIVSANRKGEKGRRRRPDIMLLGNYLETTFELMNIECTRLFCSPQKKTDDEIKLWREANDGYAKATIQLKNSLVL</sequence>
<gene>
    <name evidence="1" type="ORF">C2G38_2092579</name>
</gene>
<dbReference type="AlphaFoldDB" id="A0A397V8Y9"/>
<comment type="caution">
    <text evidence="1">The sequence shown here is derived from an EMBL/GenBank/DDBJ whole genome shotgun (WGS) entry which is preliminary data.</text>
</comment>
<dbReference type="EMBL" id="QKWP01000725">
    <property type="protein sequence ID" value="RIB15746.1"/>
    <property type="molecule type" value="Genomic_DNA"/>
</dbReference>
<evidence type="ECO:0000313" key="1">
    <source>
        <dbReference type="EMBL" id="RIB15746.1"/>
    </source>
</evidence>
<reference evidence="1 2" key="1">
    <citation type="submission" date="2018-06" db="EMBL/GenBank/DDBJ databases">
        <title>Comparative genomics reveals the genomic features of Rhizophagus irregularis, R. cerebriforme, R. diaphanum and Gigaspora rosea, and their symbiotic lifestyle signature.</title>
        <authorList>
            <person name="Morin E."/>
            <person name="San Clemente H."/>
            <person name="Chen E.C.H."/>
            <person name="De La Providencia I."/>
            <person name="Hainaut M."/>
            <person name="Kuo A."/>
            <person name="Kohler A."/>
            <person name="Murat C."/>
            <person name="Tang N."/>
            <person name="Roy S."/>
            <person name="Loubradou J."/>
            <person name="Henrissat B."/>
            <person name="Grigoriev I.V."/>
            <person name="Corradi N."/>
            <person name="Roux C."/>
            <person name="Martin F.M."/>
        </authorList>
    </citation>
    <scope>NUCLEOTIDE SEQUENCE [LARGE SCALE GENOMIC DNA]</scope>
    <source>
        <strain evidence="1 2">DAOM 194757</strain>
    </source>
</reference>
<dbReference type="Proteomes" id="UP000266673">
    <property type="component" value="Unassembled WGS sequence"/>
</dbReference>
<keyword evidence="2" id="KW-1185">Reference proteome</keyword>
<accession>A0A397V8Y9</accession>
<organism evidence="1 2">
    <name type="scientific">Gigaspora rosea</name>
    <dbReference type="NCBI Taxonomy" id="44941"/>
    <lineage>
        <taxon>Eukaryota</taxon>
        <taxon>Fungi</taxon>
        <taxon>Fungi incertae sedis</taxon>
        <taxon>Mucoromycota</taxon>
        <taxon>Glomeromycotina</taxon>
        <taxon>Glomeromycetes</taxon>
        <taxon>Diversisporales</taxon>
        <taxon>Gigasporaceae</taxon>
        <taxon>Gigaspora</taxon>
    </lineage>
</organism>
<dbReference type="OrthoDB" id="2438082at2759"/>